<protein>
    <submittedName>
        <fullName evidence="7">Uncharacterized protein</fullName>
    </submittedName>
</protein>
<dbReference type="GO" id="GO:0090307">
    <property type="term" value="P:mitotic spindle assembly"/>
    <property type="evidence" value="ECO:0007669"/>
    <property type="project" value="TreeGrafter"/>
</dbReference>
<dbReference type="GO" id="GO:0005876">
    <property type="term" value="C:spindle microtubule"/>
    <property type="evidence" value="ECO:0007669"/>
    <property type="project" value="TreeGrafter"/>
</dbReference>
<dbReference type="GO" id="GO:0072686">
    <property type="term" value="C:mitotic spindle"/>
    <property type="evidence" value="ECO:0007669"/>
    <property type="project" value="TreeGrafter"/>
</dbReference>
<evidence type="ECO:0000256" key="6">
    <source>
        <dbReference type="SAM" id="MobiDB-lite"/>
    </source>
</evidence>
<keyword evidence="4" id="KW-0206">Cytoskeleton</keyword>
<evidence type="ECO:0000256" key="4">
    <source>
        <dbReference type="ARBA" id="ARBA00023212"/>
    </source>
</evidence>
<keyword evidence="3" id="KW-0505">Motor protein</keyword>
<proteinExistence type="predicted"/>
<dbReference type="PANTHER" id="PTHR47970:SF12">
    <property type="entry name" value="KINESIN FAMILY MEMBER 11"/>
    <property type="match status" value="1"/>
</dbReference>
<evidence type="ECO:0000256" key="1">
    <source>
        <dbReference type="ARBA" id="ARBA00004245"/>
    </source>
</evidence>
<dbReference type="GO" id="GO:0008574">
    <property type="term" value="F:plus-end-directed microtubule motor activity"/>
    <property type="evidence" value="ECO:0007669"/>
    <property type="project" value="TreeGrafter"/>
</dbReference>
<evidence type="ECO:0000256" key="2">
    <source>
        <dbReference type="ARBA" id="ARBA00022490"/>
    </source>
</evidence>
<dbReference type="EMBL" id="QGKY02000094">
    <property type="protein sequence ID" value="KAF2603957.1"/>
    <property type="molecule type" value="Genomic_DNA"/>
</dbReference>
<evidence type="ECO:0000256" key="5">
    <source>
        <dbReference type="SAM" id="Coils"/>
    </source>
</evidence>
<dbReference type="PANTHER" id="PTHR47970">
    <property type="entry name" value="KINESIN-LIKE PROTEIN KIF11"/>
    <property type="match status" value="1"/>
</dbReference>
<sequence>MVDLAALPDPPGSPVRVQGAKEVSDEGSMMGKTGETAATKKAPPSRVSMVDLAAPPDPLGSPVIVQGAKEVYDEGSMMGKTGETAVTKKAPPSWVSVAQDRKCLKKYDVEISTKEGAMAEQIEQMGGQIENYQKKLEELQDKYTGQVRECSDLTCRLDSTEALKNLNQNSKMLASTNEELKKSQYAMKEKYFIISEQKKSGRENKLSADNRKVVDNYQAELSEQISNMFSMVASCLSQQNAQIYGVNKLSQSRLEAHNKAILEMKKKFLASGDETTSSLFDELHNALTSHQGEMVLFARELRQKFHTTMEQTHEMSEYISSFFQKLMEESKNAENRVAEANDNQLNSIIDFQKTHGPDSFRGGHRHD</sequence>
<gene>
    <name evidence="7" type="ORF">F2Q70_00026907</name>
</gene>
<comment type="subcellular location">
    <subcellularLocation>
        <location evidence="1">Cytoplasm</location>
        <location evidence="1">Cytoskeleton</location>
    </subcellularLocation>
</comment>
<evidence type="ECO:0000256" key="3">
    <source>
        <dbReference type="ARBA" id="ARBA00023175"/>
    </source>
</evidence>
<keyword evidence="2" id="KW-0963">Cytoplasm</keyword>
<dbReference type="GO" id="GO:0051231">
    <property type="term" value="P:spindle elongation"/>
    <property type="evidence" value="ECO:0007669"/>
    <property type="project" value="TreeGrafter"/>
</dbReference>
<organism evidence="7">
    <name type="scientific">Brassica cretica</name>
    <name type="common">Mustard</name>
    <dbReference type="NCBI Taxonomy" id="69181"/>
    <lineage>
        <taxon>Eukaryota</taxon>
        <taxon>Viridiplantae</taxon>
        <taxon>Streptophyta</taxon>
        <taxon>Embryophyta</taxon>
        <taxon>Tracheophyta</taxon>
        <taxon>Spermatophyta</taxon>
        <taxon>Magnoliopsida</taxon>
        <taxon>eudicotyledons</taxon>
        <taxon>Gunneridae</taxon>
        <taxon>Pentapetalae</taxon>
        <taxon>rosids</taxon>
        <taxon>malvids</taxon>
        <taxon>Brassicales</taxon>
        <taxon>Brassicaceae</taxon>
        <taxon>Brassiceae</taxon>
        <taxon>Brassica</taxon>
    </lineage>
</organism>
<feature type="coiled-coil region" evidence="5">
    <location>
        <begin position="122"/>
        <end position="183"/>
    </location>
</feature>
<comment type="caution">
    <text evidence="7">The sequence shown here is derived from an EMBL/GenBank/DDBJ whole genome shotgun (WGS) entry which is preliminary data.</text>
</comment>
<feature type="region of interest" description="Disordered" evidence="6">
    <location>
        <begin position="1"/>
        <end position="45"/>
    </location>
</feature>
<keyword evidence="5" id="KW-0175">Coiled coil</keyword>
<reference evidence="7" key="1">
    <citation type="submission" date="2019-12" db="EMBL/GenBank/DDBJ databases">
        <title>Genome sequencing and annotation of Brassica cretica.</title>
        <authorList>
            <person name="Studholme D.J."/>
            <person name="Sarris P.F."/>
        </authorList>
    </citation>
    <scope>NUCLEOTIDE SEQUENCE</scope>
    <source>
        <strain evidence="7">PFS-102/07</strain>
        <tissue evidence="7">Leaf</tissue>
    </source>
</reference>
<dbReference type="AlphaFoldDB" id="A0A8S9LD72"/>
<name>A0A8S9LD72_BRACR</name>
<evidence type="ECO:0000313" key="7">
    <source>
        <dbReference type="EMBL" id="KAF2603957.1"/>
    </source>
</evidence>
<dbReference type="InterPro" id="IPR047149">
    <property type="entry name" value="KIF11-like"/>
</dbReference>
<accession>A0A8S9LD72</accession>